<sequence length="374" mass="43023">MIFTFFIIILLYLFIIGIFIFGFDKVPVFKLEDMSSKTNFSIVIPFRNEAENLPDLLESIKSLNYPNHLFEVIFINDDSEDDSVEIIQKFFNKSQTNFSITSNERKTNSPKKDAITIAIEKAKYNWIITTDADCQLPKFWLDSFDEYIQKHDVISIAAPVTYKEKNAFLNRFQILDMLSLQGATIGGFGIKKPFLCNGANFAYKKSTFKALNGFEENTNIASGDDIFLLEKIAKKHPKQVAYLKCNQAIVKTESQSNWRSLISQRIRWAAKTSAYNNWFGKLTGLVVLIMNALIIISLLLSCIGAINYSTCFYIFIIKFSIDFLLIYKSATFFNQKNVLISYIFGFLVYPFFSVYVACISSFSGYKWKGRHFKK</sequence>
<keyword evidence="4" id="KW-1133">Transmembrane helix</keyword>
<keyword evidence="3 6" id="KW-0808">Transferase</keyword>
<evidence type="ECO:0000256" key="4">
    <source>
        <dbReference type="SAM" id="Phobius"/>
    </source>
</evidence>
<feature type="transmembrane region" description="Helical" evidence="4">
    <location>
        <begin position="306"/>
        <end position="327"/>
    </location>
</feature>
<protein>
    <submittedName>
        <fullName evidence="6">Glycosyltransferase</fullName>
    </submittedName>
</protein>
<comment type="similarity">
    <text evidence="1">Belongs to the glycosyltransferase 2 family.</text>
</comment>
<feature type="transmembrane region" description="Helical" evidence="4">
    <location>
        <begin position="278"/>
        <end position="300"/>
    </location>
</feature>
<evidence type="ECO:0000313" key="6">
    <source>
        <dbReference type="EMBL" id="PWH83552.1"/>
    </source>
</evidence>
<dbReference type="PANTHER" id="PTHR43630">
    <property type="entry name" value="POLY-BETA-1,6-N-ACETYL-D-GLUCOSAMINE SYNTHASE"/>
    <property type="match status" value="1"/>
</dbReference>
<dbReference type="InterPro" id="IPR001173">
    <property type="entry name" value="Glyco_trans_2-like"/>
</dbReference>
<feature type="transmembrane region" description="Helical" evidence="4">
    <location>
        <begin position="6"/>
        <end position="23"/>
    </location>
</feature>
<reference evidence="7" key="3">
    <citation type="submission" date="2018-05" db="EMBL/GenBank/DDBJ databases">
        <authorList>
            <person name="Lu D."/>
        </authorList>
    </citation>
    <scope>NUCLEOTIDE SEQUENCE [LARGE SCALE GENOMIC DNA]</scope>
    <source>
        <strain evidence="7">ZY111</strain>
    </source>
</reference>
<name>A0A2U2X721_9FLAO</name>
<keyword evidence="7" id="KW-1185">Reference proteome</keyword>
<dbReference type="SUPFAM" id="SSF53448">
    <property type="entry name" value="Nucleotide-diphospho-sugar transferases"/>
    <property type="match status" value="1"/>
</dbReference>
<dbReference type="CDD" id="cd04192">
    <property type="entry name" value="GT_2_like_e"/>
    <property type="match status" value="1"/>
</dbReference>
<organism evidence="6 7">
    <name type="scientific">Algibacter marinivivus</name>
    <dbReference type="NCBI Taxonomy" id="2100723"/>
    <lineage>
        <taxon>Bacteria</taxon>
        <taxon>Pseudomonadati</taxon>
        <taxon>Bacteroidota</taxon>
        <taxon>Flavobacteriia</taxon>
        <taxon>Flavobacteriales</taxon>
        <taxon>Flavobacteriaceae</taxon>
        <taxon>Algibacter</taxon>
    </lineage>
</organism>
<evidence type="ECO:0000256" key="3">
    <source>
        <dbReference type="ARBA" id="ARBA00022679"/>
    </source>
</evidence>
<keyword evidence="2" id="KW-0328">Glycosyltransferase</keyword>
<dbReference type="AlphaFoldDB" id="A0A2U2X721"/>
<reference evidence="6 7" key="1">
    <citation type="submission" date="2018-05" db="EMBL/GenBank/DDBJ databases">
        <title>Algibacter marinivivus sp. nov., isolated from sample around a algae.</title>
        <authorList>
            <person name="Zhong X."/>
        </authorList>
    </citation>
    <scope>NUCLEOTIDE SEQUENCE [LARGE SCALE GENOMIC DNA]</scope>
    <source>
        <strain evidence="6 7">ZY111</strain>
    </source>
</reference>
<dbReference type="EMBL" id="QFRI01000001">
    <property type="protein sequence ID" value="PWH83552.1"/>
    <property type="molecule type" value="Genomic_DNA"/>
</dbReference>
<dbReference type="OrthoDB" id="9805625at2"/>
<evidence type="ECO:0000256" key="1">
    <source>
        <dbReference type="ARBA" id="ARBA00006739"/>
    </source>
</evidence>
<evidence type="ECO:0000256" key="2">
    <source>
        <dbReference type="ARBA" id="ARBA00022676"/>
    </source>
</evidence>
<comment type="caution">
    <text evidence="6">The sequence shown here is derived from an EMBL/GenBank/DDBJ whole genome shotgun (WGS) entry which is preliminary data.</text>
</comment>
<accession>A0A2U2X721</accession>
<dbReference type="Gene3D" id="3.90.550.10">
    <property type="entry name" value="Spore Coat Polysaccharide Biosynthesis Protein SpsA, Chain A"/>
    <property type="match status" value="1"/>
</dbReference>
<dbReference type="PANTHER" id="PTHR43630:SF1">
    <property type="entry name" value="POLY-BETA-1,6-N-ACETYL-D-GLUCOSAMINE SYNTHASE"/>
    <property type="match status" value="1"/>
</dbReference>
<dbReference type="Proteomes" id="UP000245375">
    <property type="component" value="Unassembled WGS sequence"/>
</dbReference>
<dbReference type="GO" id="GO:0016757">
    <property type="term" value="F:glycosyltransferase activity"/>
    <property type="evidence" value="ECO:0007669"/>
    <property type="project" value="UniProtKB-KW"/>
</dbReference>
<dbReference type="InterPro" id="IPR029044">
    <property type="entry name" value="Nucleotide-diphossugar_trans"/>
</dbReference>
<proteinExistence type="inferred from homology"/>
<gene>
    <name evidence="6" type="ORF">DIS18_03080</name>
</gene>
<evidence type="ECO:0000313" key="7">
    <source>
        <dbReference type="Proteomes" id="UP000245375"/>
    </source>
</evidence>
<feature type="transmembrane region" description="Helical" evidence="4">
    <location>
        <begin position="339"/>
        <end position="365"/>
    </location>
</feature>
<feature type="domain" description="Glycosyltransferase 2-like" evidence="5">
    <location>
        <begin position="41"/>
        <end position="205"/>
    </location>
</feature>
<keyword evidence="4" id="KW-0472">Membrane</keyword>
<reference evidence="7" key="2">
    <citation type="submission" date="2018-05" db="EMBL/GenBank/DDBJ databases">
        <title>Algibacter marinivivus sp. nov., isolated from sample around a algae.</title>
        <authorList>
            <person name="Lu D."/>
        </authorList>
    </citation>
    <scope>NUCLEOTIDE SEQUENCE [LARGE SCALE GENOMIC DNA]</scope>
    <source>
        <strain evidence="7">ZY111</strain>
    </source>
</reference>
<dbReference type="Pfam" id="PF00535">
    <property type="entry name" value="Glycos_transf_2"/>
    <property type="match status" value="1"/>
</dbReference>
<keyword evidence="4" id="KW-0812">Transmembrane</keyword>
<evidence type="ECO:0000259" key="5">
    <source>
        <dbReference type="Pfam" id="PF00535"/>
    </source>
</evidence>